<dbReference type="InterPro" id="IPR007219">
    <property type="entry name" value="XnlR_reg_dom"/>
</dbReference>
<dbReference type="Proteomes" id="UP000663419">
    <property type="component" value="Chromosome 5"/>
</dbReference>
<reference evidence="4" key="1">
    <citation type="submission" date="2021-01" db="EMBL/GenBank/DDBJ databases">
        <title>Chromosome-level genome assembly of a human fungal pathogen reveals clustering of transcriptionally co-regulated genes.</title>
        <authorList>
            <person name="Voorhies M."/>
            <person name="Cohen S."/>
            <person name="Shea T.P."/>
            <person name="Petrus S."/>
            <person name="Munoz J.F."/>
            <person name="Poplawski S."/>
            <person name="Goldman W.E."/>
            <person name="Michael T."/>
            <person name="Cuomo C.A."/>
            <person name="Sil A."/>
            <person name="Beyhan S."/>
        </authorList>
    </citation>
    <scope>NUCLEOTIDE SEQUENCE</scope>
    <source>
        <strain evidence="4">H88</strain>
    </source>
</reference>
<dbReference type="EMBL" id="CP069106">
    <property type="protein sequence ID" value="QSS56302.1"/>
    <property type="molecule type" value="Genomic_DNA"/>
</dbReference>
<keyword evidence="1" id="KW-0539">Nucleus</keyword>
<feature type="compositionally biased region" description="Basic residues" evidence="2">
    <location>
        <begin position="661"/>
        <end position="682"/>
    </location>
</feature>
<evidence type="ECO:0000313" key="4">
    <source>
        <dbReference type="EMBL" id="QSS56302.1"/>
    </source>
</evidence>
<feature type="compositionally biased region" description="Basic and acidic residues" evidence="2">
    <location>
        <begin position="767"/>
        <end position="776"/>
    </location>
</feature>
<evidence type="ECO:0000313" key="5">
    <source>
        <dbReference type="Proteomes" id="UP000663419"/>
    </source>
</evidence>
<sequence length="802" mass="89482">MSNITTKAEQAQTWVQAQVQSQLGKRKFEDEFGVGYDPNVEEDELPLEASFVTSQHIGMTTELEPLLLDFLTLDHNNERPLATSRVHKVADDGTFMRVVDGFQARHKLYSISIETIESAVSPFGPILIDSFFQHAHPAFSVLIEDAFRHSYQTRRNLSPPLLVAVYLVALEWLDAEVAGANSPPGSESEVQTPRRPDSARLERMATRLLNESLAQPHITTIQAGLLLSQKPTLNTPVLIAQLVTAGYDLGLHQNCNSWNIPSWEKGLRKRLSWALYVQDKWCALVHGRPSHIFAANWAVKELVMEDFADINCSRKRNGVGNSHENVTFQDIPSSVRRGARFFRHFVTLTVILSEILDTFYTLQATSEFAAAGPQRTRIILERAKPIQIRLKRWFACLPDELRIDHYYQYSWYDDNSRDGGNTNINSKNVEAIPNTNSPCYTDFNGGLHLAYFATEITLHRSIIRSLGPDSADPYLSHICRSAAKSRLISAMDFVNRLRPAHLRSFWPSSSRTNFALISSFGILLGATALTSEEEEFYRMRLDEYRWTLSVSCKDAKFLARVIEGLDAGMGLLENVPPKKGLGEVVADGYGDGGRNRSGKGLHRVRTIPSAVGEIINIVENNKGLDVDPEPEVGMEDVEAVEEMEMGEYAYPHLLNPARSPRGAKSRNPLPRHQRGHHQGLQHHCRTPLVDNASIINTEAPVDSSKLQRALESASRNLNQSSNHNRSLGQRSRNANASVNVGVGDPRSSSLPPAVPGLVSPATSMEGEGEKTEKQWRVEDEVRGPLVDNLWICGQGEKTGDLY</sequence>
<organism evidence="4 5">
    <name type="scientific">Ajellomyces capsulatus (strain H88)</name>
    <name type="common">Darling's disease fungus</name>
    <name type="synonym">Histoplasma capsulatum</name>
    <dbReference type="NCBI Taxonomy" id="544711"/>
    <lineage>
        <taxon>Eukaryota</taxon>
        <taxon>Fungi</taxon>
        <taxon>Dikarya</taxon>
        <taxon>Ascomycota</taxon>
        <taxon>Pezizomycotina</taxon>
        <taxon>Eurotiomycetes</taxon>
        <taxon>Eurotiomycetidae</taxon>
        <taxon>Onygenales</taxon>
        <taxon>Ajellomycetaceae</taxon>
        <taxon>Histoplasma</taxon>
    </lineage>
</organism>
<dbReference type="GO" id="GO:0008270">
    <property type="term" value="F:zinc ion binding"/>
    <property type="evidence" value="ECO:0007669"/>
    <property type="project" value="InterPro"/>
</dbReference>
<evidence type="ECO:0000256" key="2">
    <source>
        <dbReference type="SAM" id="MobiDB-lite"/>
    </source>
</evidence>
<dbReference type="InterPro" id="IPR050797">
    <property type="entry name" value="Carb_Metab_Trans_Reg"/>
</dbReference>
<feature type="domain" description="Xylanolytic transcriptional activator regulatory" evidence="3">
    <location>
        <begin position="128"/>
        <end position="366"/>
    </location>
</feature>
<dbReference type="GO" id="GO:0006351">
    <property type="term" value="P:DNA-templated transcription"/>
    <property type="evidence" value="ECO:0007669"/>
    <property type="project" value="InterPro"/>
</dbReference>
<protein>
    <submittedName>
        <fullName evidence="4">Nitrogen regulatory protein OTam</fullName>
    </submittedName>
</protein>
<name>A0A8A1LVY8_AJEC8</name>
<dbReference type="GO" id="GO:0005634">
    <property type="term" value="C:nucleus"/>
    <property type="evidence" value="ECO:0007669"/>
    <property type="project" value="TreeGrafter"/>
</dbReference>
<dbReference type="GO" id="GO:0003677">
    <property type="term" value="F:DNA binding"/>
    <property type="evidence" value="ECO:0007669"/>
    <property type="project" value="InterPro"/>
</dbReference>
<evidence type="ECO:0000259" key="3">
    <source>
        <dbReference type="Pfam" id="PF04082"/>
    </source>
</evidence>
<dbReference type="PANTHER" id="PTHR31668">
    <property type="entry name" value="GLUCOSE TRANSPORT TRANSCRIPTION REGULATOR RGT1-RELATED-RELATED"/>
    <property type="match status" value="1"/>
</dbReference>
<proteinExistence type="predicted"/>
<feature type="compositionally biased region" description="Polar residues" evidence="2">
    <location>
        <begin position="713"/>
        <end position="738"/>
    </location>
</feature>
<dbReference type="VEuPathDB" id="FungiDB:I7I53_04479"/>
<feature type="region of interest" description="Disordered" evidence="2">
    <location>
        <begin position="179"/>
        <end position="198"/>
    </location>
</feature>
<feature type="region of interest" description="Disordered" evidence="2">
    <location>
        <begin position="699"/>
        <end position="776"/>
    </location>
</feature>
<dbReference type="AlphaFoldDB" id="A0A8A1LVY8"/>
<dbReference type="CDD" id="cd12148">
    <property type="entry name" value="fungal_TF_MHR"/>
    <property type="match status" value="1"/>
</dbReference>
<dbReference type="PANTHER" id="PTHR31668:SF4">
    <property type="entry name" value="TRANSCRIPTIONAL ACTIVATOR PROTEIN DAL81"/>
    <property type="match status" value="1"/>
</dbReference>
<gene>
    <name evidence="4" type="ORF">I7I53_04479</name>
</gene>
<accession>A0A8A1LVY8</accession>
<dbReference type="Pfam" id="PF04082">
    <property type="entry name" value="Fungal_trans"/>
    <property type="match status" value="1"/>
</dbReference>
<feature type="region of interest" description="Disordered" evidence="2">
    <location>
        <begin position="653"/>
        <end position="682"/>
    </location>
</feature>
<dbReference type="GO" id="GO:0001080">
    <property type="term" value="P:nitrogen catabolite activation of transcription from RNA polymerase II promoter"/>
    <property type="evidence" value="ECO:0007669"/>
    <property type="project" value="TreeGrafter"/>
</dbReference>
<evidence type="ECO:0000256" key="1">
    <source>
        <dbReference type="ARBA" id="ARBA00023242"/>
    </source>
</evidence>